<evidence type="ECO:0000313" key="1">
    <source>
        <dbReference type="EMBL" id="KAK9914779.1"/>
    </source>
</evidence>
<dbReference type="EMBL" id="JALJOT010000005">
    <property type="protein sequence ID" value="KAK9914779.1"/>
    <property type="molecule type" value="Genomic_DNA"/>
</dbReference>
<name>A0ABR2YTQ6_9CHLO</name>
<dbReference type="Proteomes" id="UP001491310">
    <property type="component" value="Unassembled WGS sequence"/>
</dbReference>
<organism evidence="1 2">
    <name type="scientific">Coccomyxa subellipsoidea</name>
    <dbReference type="NCBI Taxonomy" id="248742"/>
    <lineage>
        <taxon>Eukaryota</taxon>
        <taxon>Viridiplantae</taxon>
        <taxon>Chlorophyta</taxon>
        <taxon>core chlorophytes</taxon>
        <taxon>Trebouxiophyceae</taxon>
        <taxon>Trebouxiophyceae incertae sedis</taxon>
        <taxon>Coccomyxaceae</taxon>
        <taxon>Coccomyxa</taxon>
    </lineage>
</organism>
<gene>
    <name evidence="1" type="ORF">WJX75_000460</name>
</gene>
<evidence type="ECO:0000313" key="2">
    <source>
        <dbReference type="Proteomes" id="UP001491310"/>
    </source>
</evidence>
<proteinExistence type="predicted"/>
<reference evidence="1 2" key="1">
    <citation type="journal article" date="2024" name="Nat. Commun.">
        <title>Phylogenomics reveals the evolutionary origins of lichenization in chlorophyte algae.</title>
        <authorList>
            <person name="Puginier C."/>
            <person name="Libourel C."/>
            <person name="Otte J."/>
            <person name="Skaloud P."/>
            <person name="Haon M."/>
            <person name="Grisel S."/>
            <person name="Petersen M."/>
            <person name="Berrin J.G."/>
            <person name="Delaux P.M."/>
            <person name="Dal Grande F."/>
            <person name="Keller J."/>
        </authorList>
    </citation>
    <scope>NUCLEOTIDE SEQUENCE [LARGE SCALE GENOMIC DNA]</scope>
    <source>
        <strain evidence="1 2">SAG 216-7</strain>
    </source>
</reference>
<protein>
    <submittedName>
        <fullName evidence="1">Uncharacterized protein</fullName>
    </submittedName>
</protein>
<accession>A0ABR2YTQ6</accession>
<comment type="caution">
    <text evidence="1">The sequence shown here is derived from an EMBL/GenBank/DDBJ whole genome shotgun (WGS) entry which is preliminary data.</text>
</comment>
<keyword evidence="2" id="KW-1185">Reference proteome</keyword>
<sequence>MGTPLQAQSDPSDLLSQAERSTPYLLDAAGQVRSEALAMKGLQVAAAAACRAGPASSGFRVRRLLHALATTMIANPLSPVRNAAHYATDAVLSALTVEARLSAVEALFQEGHPGVSALVIHRVAQDAQALWPRPDSQALPQEPICAALNLYKLLLIRASHTGCMPGISMMEKGALKALKGTMSA</sequence>